<dbReference type="InterPro" id="IPR005121">
    <property type="entry name" value="Fdx_antiC-bd"/>
</dbReference>
<dbReference type="Gene3D" id="3.30.930.10">
    <property type="entry name" value="Bira Bifunctional Protein, Domain 2"/>
    <property type="match status" value="1"/>
</dbReference>
<dbReference type="Gene3D" id="2.40.50.140">
    <property type="entry name" value="Nucleic acid-binding proteins"/>
    <property type="match status" value="1"/>
</dbReference>
<dbReference type="Pfam" id="PF01588">
    <property type="entry name" value="tRNA_bind"/>
    <property type="match status" value="1"/>
</dbReference>
<dbReference type="InterPro" id="IPR020825">
    <property type="entry name" value="Phe-tRNA_synthase-like_B3/B4"/>
</dbReference>
<reference evidence="20 22" key="1">
    <citation type="submission" date="2020-07" db="EMBL/GenBank/DDBJ databases">
        <authorList>
            <person name="Teixeira M."/>
        </authorList>
    </citation>
    <scope>NUCLEOTIDE SEQUENCE</scope>
    <source>
        <strain evidence="21">3</strain>
        <strain evidence="20">Xanthomonas arboricola pv. juglandis CPBF 427</strain>
    </source>
</reference>
<accession>A0A2N7V5S3</accession>
<evidence type="ECO:0000313" key="21">
    <source>
        <dbReference type="EMBL" id="CAD1793701.1"/>
    </source>
</evidence>
<comment type="similarity">
    <text evidence="2 15">Belongs to the phenylalanyl-tRNA synthetase beta subunit family. Type 1 subfamily.</text>
</comment>
<dbReference type="InterPro" id="IPR012340">
    <property type="entry name" value="NA-bd_OB-fold"/>
</dbReference>
<evidence type="ECO:0000256" key="11">
    <source>
        <dbReference type="ARBA" id="ARBA00022884"/>
    </source>
</evidence>
<dbReference type="NCBIfam" id="NF045760">
    <property type="entry name" value="YtpR"/>
    <property type="match status" value="1"/>
</dbReference>
<dbReference type="PROSITE" id="PS51483">
    <property type="entry name" value="B5"/>
    <property type="match status" value="1"/>
</dbReference>
<name>A0A2N7V5S3_XANCJ</name>
<proteinExistence type="inferred from homology"/>
<dbReference type="InterPro" id="IPR002547">
    <property type="entry name" value="tRNA-bd_dom"/>
</dbReference>
<dbReference type="Pfam" id="PF03484">
    <property type="entry name" value="B5"/>
    <property type="match status" value="1"/>
</dbReference>
<evidence type="ECO:0000256" key="7">
    <source>
        <dbReference type="ARBA" id="ARBA00022723"/>
    </source>
</evidence>
<keyword evidence="5 16" id="KW-0820">tRNA-binding</keyword>
<dbReference type="GO" id="GO:0000287">
    <property type="term" value="F:magnesium ion binding"/>
    <property type="evidence" value="ECO:0007669"/>
    <property type="project" value="UniProtKB-UniRule"/>
</dbReference>
<dbReference type="FunFam" id="3.50.40.10:FF:000001">
    <property type="entry name" value="Phenylalanine--tRNA ligase beta subunit"/>
    <property type="match status" value="1"/>
</dbReference>
<evidence type="ECO:0000256" key="8">
    <source>
        <dbReference type="ARBA" id="ARBA00022741"/>
    </source>
</evidence>
<keyword evidence="8 15" id="KW-0547">Nucleotide-binding</keyword>
<evidence type="ECO:0000256" key="16">
    <source>
        <dbReference type="PROSITE-ProRule" id="PRU00209"/>
    </source>
</evidence>
<keyword evidence="9 15" id="KW-0067">ATP-binding</keyword>
<feature type="binding site" evidence="15">
    <location>
        <position position="459"/>
    </location>
    <ligand>
        <name>Mg(2+)</name>
        <dbReference type="ChEBI" id="CHEBI:18420"/>
        <note>shared with alpha subunit</note>
    </ligand>
</feature>
<evidence type="ECO:0000256" key="1">
    <source>
        <dbReference type="ARBA" id="ARBA00004496"/>
    </source>
</evidence>
<dbReference type="SMART" id="SM00896">
    <property type="entry name" value="FDX-ACB"/>
    <property type="match status" value="1"/>
</dbReference>
<comment type="subunit">
    <text evidence="3 15">Tetramer of two alpha and two beta subunits.</text>
</comment>
<evidence type="ECO:0000259" key="19">
    <source>
        <dbReference type="PROSITE" id="PS51483"/>
    </source>
</evidence>
<keyword evidence="10 15" id="KW-0460">Magnesium</keyword>
<comment type="catalytic activity">
    <reaction evidence="14 15">
        <text>tRNA(Phe) + L-phenylalanine + ATP = L-phenylalanyl-tRNA(Phe) + AMP + diphosphate + H(+)</text>
        <dbReference type="Rhea" id="RHEA:19413"/>
        <dbReference type="Rhea" id="RHEA-COMP:9668"/>
        <dbReference type="Rhea" id="RHEA-COMP:9699"/>
        <dbReference type="ChEBI" id="CHEBI:15378"/>
        <dbReference type="ChEBI" id="CHEBI:30616"/>
        <dbReference type="ChEBI" id="CHEBI:33019"/>
        <dbReference type="ChEBI" id="CHEBI:58095"/>
        <dbReference type="ChEBI" id="CHEBI:78442"/>
        <dbReference type="ChEBI" id="CHEBI:78531"/>
        <dbReference type="ChEBI" id="CHEBI:456215"/>
        <dbReference type="EC" id="6.1.1.20"/>
    </reaction>
</comment>
<dbReference type="HAMAP" id="MF_00283">
    <property type="entry name" value="Phe_tRNA_synth_beta1"/>
    <property type="match status" value="1"/>
</dbReference>
<keyword evidence="11 16" id="KW-0694">RNA-binding</keyword>
<keyword evidence="4 15" id="KW-0963">Cytoplasm</keyword>
<dbReference type="Pfam" id="PF17759">
    <property type="entry name" value="tRNA_synthFbeta"/>
    <property type="match status" value="1"/>
</dbReference>
<dbReference type="Gene3D" id="3.30.56.10">
    <property type="match status" value="2"/>
</dbReference>
<dbReference type="SUPFAM" id="SSF46955">
    <property type="entry name" value="Putative DNA-binding domain"/>
    <property type="match status" value="1"/>
</dbReference>
<evidence type="ECO:0000256" key="10">
    <source>
        <dbReference type="ARBA" id="ARBA00022842"/>
    </source>
</evidence>
<evidence type="ECO:0000256" key="4">
    <source>
        <dbReference type="ARBA" id="ARBA00022490"/>
    </source>
</evidence>
<evidence type="ECO:0000256" key="3">
    <source>
        <dbReference type="ARBA" id="ARBA00011209"/>
    </source>
</evidence>
<sequence length="792" mass="84884">MKFSENWLRSHVPIQASRDELAATLTAIGLEVEEVTPLGEALGQVVVARIVEAVRHPEADRLQVCSVDAGQGELLQIVCGAPNARAGLVAPLALVGAQIGALTITAAKLRGVASNGMLCSAKELGLDSDASGLFELPDDAPVGQALAEYMGLPDASIEIKLTPNRADCFSVRGIAFDVAAACASAVVAFDAGAVAPVSTRTLAVELHAGNAAPRYCGRVIEGIDPAAKTPVWLAERLRRSGVRPVSLLVDITQYVMLELGQPMHAFDLDTLQGPIGVRHSRSGEQLALLDGRQVTLDDSFLTITDADRPVALAGLMGGLDTRVTETTRNVFLESAYFDPAAIMGRGRKFGLHTDAGHRFERGVDPALPPQAIEVATRLVLELAGGTPGPVVHAQLPEHLPQPARILLRRARIARVLGIQIDDGEVVRILSALGMQLEAVTEGWQVMAPSRRFDIAIEEDLIEELARIHGYERVPTTLPGGASRIAMPSETQLDELSVRRQLVARELQETINYAFVDATLLERWQLTDGLVPLANPLSAELAIMRPRLLPGLVATLGRNAARQAGRVRLFELGKVFRAASDAGAAPQESQHVAAAVCGDALALQWGEPARKVDFHDLKGDLMALAAASGAVLEFQPSAQPFGHPGRSADIHRDGVCIGWIGQVHPRLAKALDIDVDVIAFELQLTALVKRALPRAGELSRFPSVRRDLAFLVPEEVSWAALSSSVRTTVGPLLREVQLFDRYVGQGVEPGFKSLAMGLILQDNSRTLTDRDVDAVVADVVAVIEREHRARIRS</sequence>
<dbReference type="PROSITE" id="PS51447">
    <property type="entry name" value="FDX_ACB"/>
    <property type="match status" value="1"/>
</dbReference>
<dbReference type="SMART" id="SM00874">
    <property type="entry name" value="B5"/>
    <property type="match status" value="1"/>
</dbReference>
<dbReference type="OrthoDB" id="9805455at2"/>
<dbReference type="PROSITE" id="PS50886">
    <property type="entry name" value="TRBD"/>
    <property type="match status" value="1"/>
</dbReference>
<comment type="cofactor">
    <cofactor evidence="15">
        <name>Mg(2+)</name>
        <dbReference type="ChEBI" id="CHEBI:18420"/>
    </cofactor>
    <text evidence="15">Binds 2 magnesium ions per tetramer.</text>
</comment>
<dbReference type="PANTHER" id="PTHR10947">
    <property type="entry name" value="PHENYLALANYL-TRNA SYNTHETASE BETA CHAIN AND LEUCINE-RICH REPEAT-CONTAINING PROTEIN 47"/>
    <property type="match status" value="1"/>
</dbReference>
<evidence type="ECO:0000256" key="12">
    <source>
        <dbReference type="ARBA" id="ARBA00022917"/>
    </source>
</evidence>
<evidence type="ECO:0000256" key="15">
    <source>
        <dbReference type="HAMAP-Rule" id="MF_00283"/>
    </source>
</evidence>
<dbReference type="EMBL" id="LR861807">
    <property type="protein sequence ID" value="CAD1793701.1"/>
    <property type="molecule type" value="Genomic_DNA"/>
</dbReference>
<feature type="domain" description="B5" evidence="19">
    <location>
        <begin position="400"/>
        <end position="475"/>
    </location>
</feature>
<keyword evidence="12 15" id="KW-0648">Protein biosynthesis</keyword>
<organism evidence="20">
    <name type="scientific">Xanthomonas campestris pv. juglandis</name>
    <name type="common">Xanthomonas arboricola pv. juglandis</name>
    <dbReference type="NCBI Taxonomy" id="195709"/>
    <lineage>
        <taxon>Bacteria</taxon>
        <taxon>Pseudomonadati</taxon>
        <taxon>Pseudomonadota</taxon>
        <taxon>Gammaproteobacteria</taxon>
        <taxon>Lysobacterales</taxon>
        <taxon>Lysobacteraceae</taxon>
        <taxon>Xanthomonas</taxon>
    </lineage>
</organism>
<feature type="binding site" evidence="15">
    <location>
        <position position="453"/>
    </location>
    <ligand>
        <name>Mg(2+)</name>
        <dbReference type="ChEBI" id="CHEBI:18420"/>
        <note>shared with alpha subunit</note>
    </ligand>
</feature>
<dbReference type="FunFam" id="2.40.50.140:FF:000045">
    <property type="entry name" value="Phenylalanine--tRNA ligase beta subunit"/>
    <property type="match status" value="1"/>
</dbReference>
<protein>
    <recommendedName>
        <fullName evidence="15">Phenylalanine--tRNA ligase beta subunit</fullName>
        <ecNumber evidence="15">6.1.1.20</ecNumber>
    </recommendedName>
    <alternativeName>
        <fullName evidence="15">Phenylalanyl-tRNA synthetase beta subunit</fullName>
        <shortName evidence="15">PheRS</shortName>
    </alternativeName>
</protein>
<keyword evidence="13 15" id="KW-0030">Aminoacyl-tRNA synthetase</keyword>
<dbReference type="FunFam" id="3.30.930.10:FF:000022">
    <property type="entry name" value="Phenylalanine--tRNA ligase beta subunit"/>
    <property type="match status" value="1"/>
</dbReference>
<dbReference type="InterPro" id="IPR005147">
    <property type="entry name" value="tRNA_synthase_B5-dom"/>
</dbReference>
<dbReference type="InterPro" id="IPR004532">
    <property type="entry name" value="Phe-tRNA-ligase_IIc_bsu_bact"/>
</dbReference>
<comment type="subcellular location">
    <subcellularLocation>
        <location evidence="1 15">Cytoplasm</location>
    </subcellularLocation>
</comment>
<dbReference type="RefSeq" id="WP_016903311.1">
    <property type="nucleotide sequence ID" value="NZ_CP168206.1"/>
</dbReference>
<dbReference type="InterPro" id="IPR009061">
    <property type="entry name" value="DNA-bd_dom_put_sf"/>
</dbReference>
<dbReference type="SUPFAM" id="SSF50249">
    <property type="entry name" value="Nucleic acid-binding proteins"/>
    <property type="match status" value="1"/>
</dbReference>
<dbReference type="SMART" id="SM00873">
    <property type="entry name" value="B3_4"/>
    <property type="match status" value="1"/>
</dbReference>
<dbReference type="Gene3D" id="3.50.40.10">
    <property type="entry name" value="Phenylalanyl-trna Synthetase, Chain B, domain 3"/>
    <property type="match status" value="1"/>
</dbReference>
<dbReference type="InterPro" id="IPR033714">
    <property type="entry name" value="tRNA_bind_bactPheRS"/>
</dbReference>
<dbReference type="GO" id="GO:0009328">
    <property type="term" value="C:phenylalanine-tRNA ligase complex"/>
    <property type="evidence" value="ECO:0007669"/>
    <property type="project" value="TreeGrafter"/>
</dbReference>
<feature type="domain" description="FDX-ACB" evidence="18">
    <location>
        <begin position="698"/>
        <end position="791"/>
    </location>
</feature>
<dbReference type="GO" id="GO:0006432">
    <property type="term" value="P:phenylalanyl-tRNA aminoacylation"/>
    <property type="evidence" value="ECO:0007669"/>
    <property type="project" value="UniProtKB-UniRule"/>
</dbReference>
<dbReference type="InterPro" id="IPR045864">
    <property type="entry name" value="aa-tRNA-synth_II/BPL/LPL"/>
</dbReference>
<dbReference type="EMBL" id="LR824643">
    <property type="protein sequence ID" value="CAD0332612.1"/>
    <property type="molecule type" value="Genomic_DNA"/>
</dbReference>
<dbReference type="AlphaFoldDB" id="A0A2N7V5S3"/>
<keyword evidence="6 15" id="KW-0436">Ligase</keyword>
<dbReference type="GO" id="GO:0000049">
    <property type="term" value="F:tRNA binding"/>
    <property type="evidence" value="ECO:0007669"/>
    <property type="project" value="UniProtKB-UniRule"/>
</dbReference>
<evidence type="ECO:0000256" key="2">
    <source>
        <dbReference type="ARBA" id="ARBA00008653"/>
    </source>
</evidence>
<evidence type="ECO:0000256" key="6">
    <source>
        <dbReference type="ARBA" id="ARBA00022598"/>
    </source>
</evidence>
<dbReference type="FunFam" id="3.30.56.10:FF:000002">
    <property type="entry name" value="Phenylalanine--tRNA ligase beta subunit"/>
    <property type="match status" value="1"/>
</dbReference>
<evidence type="ECO:0000259" key="17">
    <source>
        <dbReference type="PROSITE" id="PS50886"/>
    </source>
</evidence>
<feature type="binding site" evidence="15">
    <location>
        <position position="462"/>
    </location>
    <ligand>
        <name>Mg(2+)</name>
        <dbReference type="ChEBI" id="CHEBI:18420"/>
        <note>shared with alpha subunit</note>
    </ligand>
</feature>
<evidence type="ECO:0000256" key="5">
    <source>
        <dbReference type="ARBA" id="ARBA00022555"/>
    </source>
</evidence>
<dbReference type="SUPFAM" id="SSF54991">
    <property type="entry name" value="Anticodon-binding domain of PheRS"/>
    <property type="match status" value="1"/>
</dbReference>
<dbReference type="FunFam" id="3.30.70.380:FF:000001">
    <property type="entry name" value="Phenylalanine--tRNA ligase beta subunit"/>
    <property type="match status" value="1"/>
</dbReference>
<evidence type="ECO:0000256" key="13">
    <source>
        <dbReference type="ARBA" id="ARBA00023146"/>
    </source>
</evidence>
<dbReference type="InterPro" id="IPR005146">
    <property type="entry name" value="B3/B4_tRNA-bd"/>
</dbReference>
<dbReference type="Pfam" id="PF03147">
    <property type="entry name" value="FDX-ACB"/>
    <property type="match status" value="1"/>
</dbReference>
<dbReference type="Gene3D" id="3.30.70.380">
    <property type="entry name" value="Ferrodoxin-fold anticodon-binding domain"/>
    <property type="match status" value="1"/>
</dbReference>
<dbReference type="GO" id="GO:0005524">
    <property type="term" value="F:ATP binding"/>
    <property type="evidence" value="ECO:0007669"/>
    <property type="project" value="UniProtKB-UniRule"/>
</dbReference>
<dbReference type="NCBIfam" id="TIGR00472">
    <property type="entry name" value="pheT_bact"/>
    <property type="match status" value="1"/>
</dbReference>
<dbReference type="PANTHER" id="PTHR10947:SF0">
    <property type="entry name" value="PHENYLALANINE--TRNA LIGASE BETA SUBUNIT"/>
    <property type="match status" value="1"/>
</dbReference>
<gene>
    <name evidence="15" type="primary">pheT</name>
    <name evidence="21" type="ORF">XSP_002679</name>
    <name evidence="20" type="ORF">XSP_002702</name>
</gene>
<evidence type="ECO:0000256" key="9">
    <source>
        <dbReference type="ARBA" id="ARBA00022840"/>
    </source>
</evidence>
<dbReference type="Proteomes" id="UP000514411">
    <property type="component" value="Chromosome"/>
</dbReference>
<dbReference type="SUPFAM" id="SSF55681">
    <property type="entry name" value="Class II aaRS and biotin synthetases"/>
    <property type="match status" value="1"/>
</dbReference>
<feature type="domain" description="TRNA-binding" evidence="17">
    <location>
        <begin position="39"/>
        <end position="147"/>
    </location>
</feature>
<dbReference type="Pfam" id="PF03483">
    <property type="entry name" value="B3_4"/>
    <property type="match status" value="1"/>
</dbReference>
<dbReference type="CDD" id="cd02796">
    <property type="entry name" value="tRNA_bind_bactPheRS"/>
    <property type="match status" value="1"/>
</dbReference>
<dbReference type="CDD" id="cd00769">
    <property type="entry name" value="PheRS_beta_core"/>
    <property type="match status" value="1"/>
</dbReference>
<dbReference type="GO" id="GO:0004826">
    <property type="term" value="F:phenylalanine-tRNA ligase activity"/>
    <property type="evidence" value="ECO:0007669"/>
    <property type="project" value="UniProtKB-UniRule"/>
</dbReference>
<evidence type="ECO:0000313" key="22">
    <source>
        <dbReference type="Proteomes" id="UP000514411"/>
    </source>
</evidence>
<evidence type="ECO:0000259" key="18">
    <source>
        <dbReference type="PROSITE" id="PS51447"/>
    </source>
</evidence>
<evidence type="ECO:0000313" key="20">
    <source>
        <dbReference type="EMBL" id="CAD0332612.1"/>
    </source>
</evidence>
<evidence type="ECO:0000256" key="14">
    <source>
        <dbReference type="ARBA" id="ARBA00049255"/>
    </source>
</evidence>
<dbReference type="SUPFAM" id="SSF56037">
    <property type="entry name" value="PheT/TilS domain"/>
    <property type="match status" value="1"/>
</dbReference>
<dbReference type="InterPro" id="IPR041616">
    <property type="entry name" value="PheRS_beta_core"/>
</dbReference>
<dbReference type="InterPro" id="IPR045060">
    <property type="entry name" value="Phe-tRNA-ligase_IIc_bsu"/>
</dbReference>
<dbReference type="InterPro" id="IPR036690">
    <property type="entry name" value="Fdx_antiC-bd_sf"/>
</dbReference>
<keyword evidence="7 15" id="KW-0479">Metal-binding</keyword>
<feature type="binding site" evidence="15">
    <location>
        <position position="463"/>
    </location>
    <ligand>
        <name>Mg(2+)</name>
        <dbReference type="ChEBI" id="CHEBI:18420"/>
        <note>shared with alpha subunit</note>
    </ligand>
</feature>
<dbReference type="EC" id="6.1.1.20" evidence="15"/>